<organism evidence="2 3">
    <name type="scientific">Paramicrobacterium chengjingii</name>
    <dbReference type="NCBI Taxonomy" id="2769067"/>
    <lineage>
        <taxon>Bacteria</taxon>
        <taxon>Bacillati</taxon>
        <taxon>Actinomycetota</taxon>
        <taxon>Actinomycetes</taxon>
        <taxon>Micrococcales</taxon>
        <taxon>Microbacteriaceae</taxon>
        <taxon>Paramicrobacterium</taxon>
    </lineage>
</organism>
<feature type="signal peptide" evidence="1">
    <location>
        <begin position="1"/>
        <end position="32"/>
    </location>
</feature>
<proteinExistence type="predicted"/>
<reference evidence="2 3" key="1">
    <citation type="submission" date="2020-12" db="EMBL/GenBank/DDBJ databases">
        <title>Microbacterium sp. HY060.</title>
        <authorList>
            <person name="Zhou J."/>
        </authorList>
    </citation>
    <scope>NUCLEOTIDE SEQUENCE [LARGE SCALE GENOMIC DNA]</scope>
    <source>
        <strain evidence="2 3">HY60</strain>
    </source>
</reference>
<feature type="chain" id="PRO_5045462490" evidence="1">
    <location>
        <begin position="33"/>
        <end position="574"/>
    </location>
</feature>
<protein>
    <submittedName>
        <fullName evidence="2">Uncharacterized protein</fullName>
    </submittedName>
</protein>
<dbReference type="EMBL" id="CP061169">
    <property type="protein sequence ID" value="QPZ38989.1"/>
    <property type="molecule type" value="Genomic_DNA"/>
</dbReference>
<dbReference type="RefSeq" id="WP_166984977.1">
    <property type="nucleotide sequence ID" value="NZ_CP061169.1"/>
</dbReference>
<keyword evidence="1" id="KW-0732">Signal</keyword>
<dbReference type="Proteomes" id="UP000662814">
    <property type="component" value="Chromosome"/>
</dbReference>
<keyword evidence="3" id="KW-1185">Reference proteome</keyword>
<name>A0ABX6YK57_9MICO</name>
<evidence type="ECO:0000313" key="3">
    <source>
        <dbReference type="Proteomes" id="UP000662814"/>
    </source>
</evidence>
<gene>
    <name evidence="2" type="ORF">HCR76_02500</name>
</gene>
<sequence>MTKIITQQAGRNRRLRSAIAVGLALTVASVTACGQGPAASEQVNASDDGPAFPFLDAGDGVAIRDGDDWSLPADAGVAANSGFFSEEASPSDHVYTRSVDVSWGQIQPEPGALDRESSGTAQDMSFEPLDEQLEGPDTFWMRVFASGEEWAPQWVVDDCGVSTYGPDYDGQRHLPIWNECVWGHLMDTYQTLFIDSGLADDERLTFVYVPGAFTWAEFDYEMITAAVDAGDLDLETYLSWYGHAWTDLADMFGDNANKLVFTGEDYPWGPFGTDDDLLAKQAVDAGLGIRTGITELSNFHLSEAPAYGSHILPNGHMSLDDTLPVHDGSRIVATENECYNECGYETDDPYYAVRQSNLKALQLQTNWIYVVPEPSYFAEYPKLWDWVRLSMGHTAQNSPDAWAALRDAEDTYWAGDETGPFNGEWQTRPWVRNLERWLVQVDKPGSVAHRSDADVHTEVFEPDNGTAHEGLVTDAANGDTGFVFELDARFAAASSESSSPVVKVTYLDSGSGAFTVDVGDWSSPDIERTGDGQWKTATIALPDDAFSDDDTTFRVSLGDGADDLTVRFVRVVKA</sequence>
<accession>A0ABX6YK57</accession>
<evidence type="ECO:0000256" key="1">
    <source>
        <dbReference type="SAM" id="SignalP"/>
    </source>
</evidence>
<dbReference type="PROSITE" id="PS51257">
    <property type="entry name" value="PROKAR_LIPOPROTEIN"/>
    <property type="match status" value="1"/>
</dbReference>
<evidence type="ECO:0000313" key="2">
    <source>
        <dbReference type="EMBL" id="QPZ38989.1"/>
    </source>
</evidence>